<dbReference type="STRING" id="180498.A0A067KQG0"/>
<dbReference type="InterPro" id="IPR013209">
    <property type="entry name" value="LNS2"/>
</dbReference>
<organism evidence="4 5">
    <name type="scientific">Jatropha curcas</name>
    <name type="common">Barbados nut</name>
    <dbReference type="NCBI Taxonomy" id="180498"/>
    <lineage>
        <taxon>Eukaryota</taxon>
        <taxon>Viridiplantae</taxon>
        <taxon>Streptophyta</taxon>
        <taxon>Embryophyta</taxon>
        <taxon>Tracheophyta</taxon>
        <taxon>Spermatophyta</taxon>
        <taxon>Magnoliopsida</taxon>
        <taxon>eudicotyledons</taxon>
        <taxon>Gunneridae</taxon>
        <taxon>Pentapetalae</taxon>
        <taxon>rosids</taxon>
        <taxon>fabids</taxon>
        <taxon>Malpighiales</taxon>
        <taxon>Euphorbiaceae</taxon>
        <taxon>Crotonoideae</taxon>
        <taxon>Jatropheae</taxon>
        <taxon>Jatropha</taxon>
    </lineage>
</organism>
<dbReference type="EMBL" id="KK914362">
    <property type="protein sequence ID" value="KDP38367.1"/>
    <property type="molecule type" value="Genomic_DNA"/>
</dbReference>
<reference evidence="4 5" key="1">
    <citation type="journal article" date="2014" name="PLoS ONE">
        <title>Global Analysis of Gene Expression Profiles in Physic Nut (Jatropha curcas L.) Seedlings Exposed to Salt Stress.</title>
        <authorList>
            <person name="Zhang L."/>
            <person name="Zhang C."/>
            <person name="Wu P."/>
            <person name="Chen Y."/>
            <person name="Li M."/>
            <person name="Jiang H."/>
            <person name="Wu G."/>
        </authorList>
    </citation>
    <scope>NUCLEOTIDE SEQUENCE [LARGE SCALE GENOMIC DNA]</scope>
    <source>
        <strain evidence="5">cv. GZQX0401</strain>
        <tissue evidence="4">Young leaves</tissue>
    </source>
</reference>
<sequence>MYAVGRLGSYITQGVYTVSGPFHPFGGAVDIIVVEQPDGSFKSSPWYVRFGKFQGVLKAREKVVTIVVNGIETNIHMYLDPRGEAYFLRESERQEGESVSYLFSSSDEMDEQSQESRRPMKSKSCNYDVSNSNSGDLVNASNMEIVTRTSSQQLRISGLVSELRSMEKVGYQEGGHGAGVVRISSLERAEIAADLVENFMLNESDLEEKLVEISEISGNIDGPSSQNADQNKDVEDVTPEVPSDSEISNEIGAFPGEKLDDKQASDERRIVLPGLGVSEEESGSSRTQSYIYSETSESSIMRFYSSKEQTENADELRAFPEEKLDKKQASDEREDTLPSAGVSEEESGSSRTRSYIYSETSESSIVRFYGSKEQTENAEELRAFPEEKLDEKQASDEREDVLPGFNISAEKSRCSDVQSFIYCETSESSLRGLDGSKEQPEMENVLGAFSGEKLDGEQASEGREVVLPGFGVSQEESGSSNVQSFIYCETSESPVMGLDGSKEESEIADVLGLFPLEELDEQQAPDGREVVLPGFGVSEESGSSNVRSSICCETSENPLMRLDSSKQESEITDVPGASPGEKLDEKQASDGREVVLPNFGVSEEESGSNNVLSSVYGETPESSMTLLGGSKEQSEIADVLGAFPVEKLDEKHASDEREFLLPGFGFSCEESGSSNIMSIYPETSDSSKMRLDGSKLQSEETLCLSSGGPGEIHFGGETLHVTTELLVEDTVKRPAEDIELEREEIDSLDVYSQLPNPSSTSIHGNGEVNFKVSLTGSTSYAQIVYADAGPGSVELESKGVTSNSSFGNSVNPIPDEMNMGNKITRCELQPSLDSVVDSEQLNDEDGPTKAVAIPVSESSEDEQFFFSDIDDFEQRETQGESNFPDTVNEESDFPEAVDEESCPSISPERIGMRNGPLNTNDESHSSPDSFQKNGLGDFGNFNENLKLTSSPIDISKRHSIASAEDGRLTESLPDLWSHMDDLDTEDLHHPLSHSLDLNSESLEWELHDKNESQCANSDSGNENMSAQDFSNKEDANHLEDIKNGVSSPAVGKSTCKNGVSSPVVGDSSKAVVTSGGSWRLWPFPFRRSRSRKTVQPTVNDTRVADVDNVTDRNLCTDDDKNVLEIKNSKKMVKAMTPTSEELASLNLKEGSNSVTFTFSTSMLGKQKVDARIYLWKWNTRIVISDVDGTITKSDVLGQFMPLVGVDWSQTGVAHLFSAIKDNGYQFLYLSARAIAQAYITRQFLVNLKQDGKALPDGPVVISPDGLFPSLFREVIRRAPHEFKIACLEDIKALFPPDCNPFYAGFGNRDTDEISYLKVGIPKGKIFIINPKGEVAVNRRVDTKSYTSIHSLVHGMFPAMTSSEQEDFNSWNYWRLPPPVMDL</sequence>
<dbReference type="SUPFAM" id="SSF56784">
    <property type="entry name" value="HAD-like"/>
    <property type="match status" value="1"/>
</dbReference>
<feature type="region of interest" description="Disordered" evidence="2">
    <location>
        <begin position="305"/>
        <end position="356"/>
    </location>
</feature>
<evidence type="ECO:0000256" key="2">
    <source>
        <dbReference type="SAM" id="MobiDB-lite"/>
    </source>
</evidence>
<feature type="compositionally biased region" description="Basic and acidic residues" evidence="2">
    <location>
        <begin position="373"/>
        <end position="396"/>
    </location>
</feature>
<feature type="region of interest" description="Disordered" evidence="2">
    <location>
        <begin position="368"/>
        <end position="398"/>
    </location>
</feature>
<evidence type="ECO:0000259" key="3">
    <source>
        <dbReference type="SMART" id="SM00775"/>
    </source>
</evidence>
<accession>A0A067KQG0</accession>
<dbReference type="Pfam" id="PF04571">
    <property type="entry name" value="Lipin_N"/>
    <property type="match status" value="1"/>
</dbReference>
<feature type="domain" description="LNS2/PITP" evidence="3">
    <location>
        <begin position="1181"/>
        <end position="1337"/>
    </location>
</feature>
<evidence type="ECO:0000313" key="4">
    <source>
        <dbReference type="EMBL" id="KDP38367.1"/>
    </source>
</evidence>
<name>A0A067KQG0_JATCU</name>
<gene>
    <name evidence="4" type="ORF">JCGZ_04292</name>
</gene>
<feature type="region of interest" description="Disordered" evidence="2">
    <location>
        <begin position="217"/>
        <end position="292"/>
    </location>
</feature>
<feature type="region of interest" description="Disordered" evidence="2">
    <location>
        <begin position="1042"/>
        <end position="1069"/>
    </location>
</feature>
<comment type="similarity">
    <text evidence="1">Belongs to the lipin family.</text>
</comment>
<feature type="compositionally biased region" description="Basic and acidic residues" evidence="2">
    <location>
        <begin position="308"/>
        <end position="331"/>
    </location>
</feature>
<dbReference type="Proteomes" id="UP000027138">
    <property type="component" value="Unassembled WGS sequence"/>
</dbReference>
<dbReference type="GO" id="GO:0008195">
    <property type="term" value="F:phosphatidate phosphatase activity"/>
    <property type="evidence" value="ECO:0007669"/>
    <property type="project" value="TreeGrafter"/>
</dbReference>
<evidence type="ECO:0000256" key="1">
    <source>
        <dbReference type="ARBA" id="ARBA00005476"/>
    </source>
</evidence>
<dbReference type="InterPro" id="IPR007651">
    <property type="entry name" value="Lipin_N"/>
</dbReference>
<feature type="region of interest" description="Disordered" evidence="2">
    <location>
        <begin position="99"/>
        <end position="125"/>
    </location>
</feature>
<feature type="compositionally biased region" description="Acidic residues" evidence="2">
    <location>
        <begin position="887"/>
        <end position="901"/>
    </location>
</feature>
<evidence type="ECO:0000313" key="5">
    <source>
        <dbReference type="Proteomes" id="UP000027138"/>
    </source>
</evidence>
<feature type="region of interest" description="Disordered" evidence="2">
    <location>
        <begin position="876"/>
        <end position="937"/>
    </location>
</feature>
<proteinExistence type="inferred from homology"/>
<feature type="compositionally biased region" description="Basic and acidic residues" evidence="2">
    <location>
        <begin position="257"/>
        <end position="270"/>
    </location>
</feature>
<dbReference type="SMART" id="SM00775">
    <property type="entry name" value="LNS2"/>
    <property type="match status" value="1"/>
</dbReference>
<feature type="region of interest" description="Disordered" evidence="2">
    <location>
        <begin position="561"/>
        <end position="589"/>
    </location>
</feature>
<feature type="compositionally biased region" description="Polar residues" evidence="2">
    <location>
        <begin position="916"/>
        <end position="932"/>
    </location>
</feature>
<dbReference type="InterPro" id="IPR036412">
    <property type="entry name" value="HAD-like_sf"/>
</dbReference>
<keyword evidence="5" id="KW-1185">Reference proteome</keyword>
<protein>
    <recommendedName>
        <fullName evidence="3">LNS2/PITP domain-containing protein</fullName>
    </recommendedName>
</protein>
<dbReference type="Pfam" id="PF08235">
    <property type="entry name" value="LNS2"/>
    <property type="match status" value="1"/>
</dbReference>
<dbReference type="InterPro" id="IPR031315">
    <property type="entry name" value="LNS2/PITP"/>
</dbReference>
<dbReference type="InterPro" id="IPR026058">
    <property type="entry name" value="LIPIN"/>
</dbReference>
<dbReference type="PANTHER" id="PTHR12181:SF65">
    <property type="entry name" value="PHOSPHATIDATE PHOSPHATASE"/>
    <property type="match status" value="1"/>
</dbReference>
<dbReference type="PANTHER" id="PTHR12181">
    <property type="entry name" value="LIPIN"/>
    <property type="match status" value="1"/>
</dbReference>
<dbReference type="OrthoDB" id="4567at2759"/>